<dbReference type="Pfam" id="PF14353">
    <property type="entry name" value="CpXC"/>
    <property type="match status" value="1"/>
</dbReference>
<dbReference type="EMBL" id="DSYZ01000042">
    <property type="protein sequence ID" value="HGT82443.1"/>
    <property type="molecule type" value="Genomic_DNA"/>
</dbReference>
<evidence type="ECO:0000259" key="1">
    <source>
        <dbReference type="Pfam" id="PF14353"/>
    </source>
</evidence>
<name>A0A7J3M0T3_ARCFL</name>
<proteinExistence type="predicted"/>
<organism evidence="2">
    <name type="scientific">Archaeoglobus fulgidus</name>
    <dbReference type="NCBI Taxonomy" id="2234"/>
    <lineage>
        <taxon>Archaea</taxon>
        <taxon>Methanobacteriati</taxon>
        <taxon>Methanobacteriota</taxon>
        <taxon>Archaeoglobi</taxon>
        <taxon>Archaeoglobales</taxon>
        <taxon>Archaeoglobaceae</taxon>
        <taxon>Archaeoglobus</taxon>
    </lineage>
</organism>
<dbReference type="InterPro" id="IPR025682">
    <property type="entry name" value="CpXC_dom"/>
</dbReference>
<sequence>MSLPVRVKIKCPGCGEWFETGYWASINLMVEPLSEEDVEERITHQCSHCGKKIVLPPDLLVTSEEWLIFEADREQEKIEIEFLD</sequence>
<reference evidence="2" key="1">
    <citation type="journal article" date="2020" name="mSystems">
        <title>Genome- and Community-Level Interaction Insights into Carbon Utilization and Element Cycling Functions of Hydrothermarchaeota in Hydrothermal Sediment.</title>
        <authorList>
            <person name="Zhou Z."/>
            <person name="Liu Y."/>
            <person name="Xu W."/>
            <person name="Pan J."/>
            <person name="Luo Z.H."/>
            <person name="Li M."/>
        </authorList>
    </citation>
    <scope>NUCLEOTIDE SEQUENCE [LARGE SCALE GENOMIC DNA]</scope>
    <source>
        <strain evidence="2">SpSt-587</strain>
    </source>
</reference>
<comment type="caution">
    <text evidence="2">The sequence shown here is derived from an EMBL/GenBank/DDBJ whole genome shotgun (WGS) entry which is preliminary data.</text>
</comment>
<feature type="domain" description="CpXC" evidence="1">
    <location>
        <begin position="9"/>
        <end position="65"/>
    </location>
</feature>
<evidence type="ECO:0000313" key="2">
    <source>
        <dbReference type="EMBL" id="HGT82443.1"/>
    </source>
</evidence>
<dbReference type="AlphaFoldDB" id="A0A7J3M0T3"/>
<protein>
    <recommendedName>
        <fullName evidence="1">CpXC domain-containing protein</fullName>
    </recommendedName>
</protein>
<gene>
    <name evidence="2" type="ORF">ENT52_01780</name>
</gene>
<accession>A0A7J3M0T3</accession>